<gene>
    <name evidence="2" type="ORF">LIP_0900</name>
</gene>
<dbReference type="STRING" id="1555112.LIP_0900"/>
<dbReference type="Gene3D" id="3.10.180.10">
    <property type="entry name" value="2,3-Dihydroxybiphenyl 1,2-Dioxygenase, domain 1"/>
    <property type="match status" value="1"/>
</dbReference>
<dbReference type="KEGG" id="lpil:LIP_0900"/>
<dbReference type="Proteomes" id="UP000065807">
    <property type="component" value="Chromosome"/>
</dbReference>
<keyword evidence="3" id="KW-1185">Reference proteome</keyword>
<proteinExistence type="predicted"/>
<dbReference type="EMBL" id="AP014924">
    <property type="protein sequence ID" value="BAS26757.1"/>
    <property type="molecule type" value="Genomic_DNA"/>
</dbReference>
<reference evidence="3" key="1">
    <citation type="submission" date="2015-07" db="EMBL/GenBank/DDBJ databases">
        <title>Complete genome sequence and phylogenetic analysis of Limnochorda pilosa.</title>
        <authorList>
            <person name="Watanabe M."/>
            <person name="Kojima H."/>
            <person name="Fukui M."/>
        </authorList>
    </citation>
    <scope>NUCLEOTIDE SEQUENCE [LARGE SCALE GENOMIC DNA]</scope>
    <source>
        <strain evidence="3">HC45</strain>
    </source>
</reference>
<accession>A0A0K2SIB5</accession>
<dbReference type="InterPro" id="IPR029068">
    <property type="entry name" value="Glyas_Bleomycin-R_OHBP_Dase"/>
</dbReference>
<protein>
    <submittedName>
        <fullName evidence="2">Glyoxalase</fullName>
    </submittedName>
</protein>
<dbReference type="InterPro" id="IPR041581">
    <property type="entry name" value="Glyoxalase_6"/>
</dbReference>
<evidence type="ECO:0000313" key="2">
    <source>
        <dbReference type="EMBL" id="BAS26757.1"/>
    </source>
</evidence>
<sequence length="60" mass="6786">MYTGDQKGEVERLVGLGARRYPWRYPPDADYVVLEDPDGNLFCVVEDRPKAERALGSAKD</sequence>
<organism evidence="2 3">
    <name type="scientific">Limnochorda pilosa</name>
    <dbReference type="NCBI Taxonomy" id="1555112"/>
    <lineage>
        <taxon>Bacteria</taxon>
        <taxon>Bacillati</taxon>
        <taxon>Bacillota</taxon>
        <taxon>Limnochordia</taxon>
        <taxon>Limnochordales</taxon>
        <taxon>Limnochordaceae</taxon>
        <taxon>Limnochorda</taxon>
    </lineage>
</organism>
<evidence type="ECO:0000259" key="1">
    <source>
        <dbReference type="Pfam" id="PF18029"/>
    </source>
</evidence>
<dbReference type="SUPFAM" id="SSF54593">
    <property type="entry name" value="Glyoxalase/Bleomycin resistance protein/Dihydroxybiphenyl dioxygenase"/>
    <property type="match status" value="1"/>
</dbReference>
<evidence type="ECO:0000313" key="3">
    <source>
        <dbReference type="Proteomes" id="UP000065807"/>
    </source>
</evidence>
<name>A0A0K2SIB5_LIMPI</name>
<dbReference type="Pfam" id="PF18029">
    <property type="entry name" value="Glyoxalase_6"/>
    <property type="match status" value="1"/>
</dbReference>
<reference evidence="3" key="2">
    <citation type="journal article" date="2016" name="Int. J. Syst. Evol. Microbiol.">
        <title>Complete genome sequence and cell structure of Limnochorda pilosa, a Gram-negative spore-former within the phylum Firmicutes.</title>
        <authorList>
            <person name="Watanabe M."/>
            <person name="Kojima H."/>
            <person name="Fukui M."/>
        </authorList>
    </citation>
    <scope>NUCLEOTIDE SEQUENCE [LARGE SCALE GENOMIC DNA]</scope>
    <source>
        <strain evidence="3">HC45</strain>
    </source>
</reference>
<dbReference type="AlphaFoldDB" id="A0A0K2SIB5"/>
<feature type="domain" description="Glyoxalase-like" evidence="1">
    <location>
        <begin position="3"/>
        <end position="45"/>
    </location>
</feature>